<name>A0ACB9YRB0_9PEZI</name>
<evidence type="ECO:0000313" key="2">
    <source>
        <dbReference type="Proteomes" id="UP001497700"/>
    </source>
</evidence>
<sequence>MLFRLGVEFVYNGFRLLQVHVCRPYLPLLAKSNPEAICPHSITACVLLLYSSLFINMSLLTRIRTLTSLFPLFCVNYLGLIHFEPTYVFFFFEVSRFSDLSVFPHLLSISSYMHSSHYLCVYMQVVGRRNILFILLKI</sequence>
<dbReference type="EMBL" id="MU393539">
    <property type="protein sequence ID" value="KAI4861874.1"/>
    <property type="molecule type" value="Genomic_DNA"/>
</dbReference>
<proteinExistence type="predicted"/>
<keyword evidence="2" id="KW-1185">Reference proteome</keyword>
<protein>
    <submittedName>
        <fullName evidence="1">Uncharacterized protein</fullName>
    </submittedName>
</protein>
<accession>A0ACB9YRB0</accession>
<organism evidence="1 2">
    <name type="scientific">Hypoxylon rubiginosum</name>
    <dbReference type="NCBI Taxonomy" id="110542"/>
    <lineage>
        <taxon>Eukaryota</taxon>
        <taxon>Fungi</taxon>
        <taxon>Dikarya</taxon>
        <taxon>Ascomycota</taxon>
        <taxon>Pezizomycotina</taxon>
        <taxon>Sordariomycetes</taxon>
        <taxon>Xylariomycetidae</taxon>
        <taxon>Xylariales</taxon>
        <taxon>Hypoxylaceae</taxon>
        <taxon>Hypoxylon</taxon>
    </lineage>
</organism>
<dbReference type="Proteomes" id="UP001497700">
    <property type="component" value="Unassembled WGS sequence"/>
</dbReference>
<comment type="caution">
    <text evidence="1">The sequence shown here is derived from an EMBL/GenBank/DDBJ whole genome shotgun (WGS) entry which is preliminary data.</text>
</comment>
<evidence type="ECO:0000313" key="1">
    <source>
        <dbReference type="EMBL" id="KAI4861874.1"/>
    </source>
</evidence>
<gene>
    <name evidence="1" type="ORF">F4820DRAFT_42303</name>
</gene>
<reference evidence="1 2" key="1">
    <citation type="journal article" date="2022" name="New Phytol.">
        <title>Ecological generalism drives hyperdiversity of secondary metabolite gene clusters in xylarialean endophytes.</title>
        <authorList>
            <person name="Franco M.E.E."/>
            <person name="Wisecaver J.H."/>
            <person name="Arnold A.E."/>
            <person name="Ju Y.M."/>
            <person name="Slot J.C."/>
            <person name="Ahrendt S."/>
            <person name="Moore L.P."/>
            <person name="Eastman K.E."/>
            <person name="Scott K."/>
            <person name="Konkel Z."/>
            <person name="Mondo S.J."/>
            <person name="Kuo A."/>
            <person name="Hayes R.D."/>
            <person name="Haridas S."/>
            <person name="Andreopoulos B."/>
            <person name="Riley R."/>
            <person name="LaButti K."/>
            <person name="Pangilinan J."/>
            <person name="Lipzen A."/>
            <person name="Amirebrahimi M."/>
            <person name="Yan J."/>
            <person name="Adam C."/>
            <person name="Keymanesh K."/>
            <person name="Ng V."/>
            <person name="Louie K."/>
            <person name="Northen T."/>
            <person name="Drula E."/>
            <person name="Henrissat B."/>
            <person name="Hsieh H.M."/>
            <person name="Youens-Clark K."/>
            <person name="Lutzoni F."/>
            <person name="Miadlikowska J."/>
            <person name="Eastwood D.C."/>
            <person name="Hamelin R.C."/>
            <person name="Grigoriev I.V."/>
            <person name="U'Ren J.M."/>
        </authorList>
    </citation>
    <scope>NUCLEOTIDE SEQUENCE [LARGE SCALE GENOMIC DNA]</scope>
    <source>
        <strain evidence="1 2">CBS 119005</strain>
    </source>
</reference>